<dbReference type="Proteomes" id="UP000178912">
    <property type="component" value="Unassembled WGS sequence"/>
</dbReference>
<sequence length="148" mass="16814">MSPSPTLNDVHDLSSFNGSLWAALIASASDYPIPSEPIPSECNVYIRNIYAIRESRLSRLFMSLIVLVMLMYIFALSAMVAVERVRREILRTLSDMDPEDRDDEIARLCKIHLPLRGAREWEKLVVRRLGRGNEKMGHSDEKADGNLV</sequence>
<accession>A0A1E1KA38</accession>
<organism evidence="2 3">
    <name type="scientific">Rhynchosporium agropyri</name>
    <dbReference type="NCBI Taxonomy" id="914238"/>
    <lineage>
        <taxon>Eukaryota</taxon>
        <taxon>Fungi</taxon>
        <taxon>Dikarya</taxon>
        <taxon>Ascomycota</taxon>
        <taxon>Pezizomycotina</taxon>
        <taxon>Leotiomycetes</taxon>
        <taxon>Helotiales</taxon>
        <taxon>Ploettnerulaceae</taxon>
        <taxon>Rhynchosporium</taxon>
    </lineage>
</organism>
<keyword evidence="3" id="KW-1185">Reference proteome</keyword>
<evidence type="ECO:0000256" key="1">
    <source>
        <dbReference type="SAM" id="Phobius"/>
    </source>
</evidence>
<gene>
    <name evidence="2" type="ORF">RAG0_04747</name>
</gene>
<keyword evidence="1" id="KW-0812">Transmembrane</keyword>
<keyword evidence="1" id="KW-1133">Transmembrane helix</keyword>
<keyword evidence="1" id="KW-0472">Membrane</keyword>
<feature type="transmembrane region" description="Helical" evidence="1">
    <location>
        <begin position="60"/>
        <end position="82"/>
    </location>
</feature>
<reference evidence="3" key="1">
    <citation type="submission" date="2016-03" db="EMBL/GenBank/DDBJ databases">
        <authorList>
            <person name="Guldener U."/>
        </authorList>
    </citation>
    <scope>NUCLEOTIDE SEQUENCE [LARGE SCALE GENOMIC DNA]</scope>
    <source>
        <strain evidence="3">04CH-RAC-A.6.1</strain>
    </source>
</reference>
<protein>
    <submittedName>
        <fullName evidence="2">Uncharacterized protein</fullName>
    </submittedName>
</protein>
<name>A0A1E1KA38_9HELO</name>
<evidence type="ECO:0000313" key="3">
    <source>
        <dbReference type="Proteomes" id="UP000178912"/>
    </source>
</evidence>
<evidence type="ECO:0000313" key="2">
    <source>
        <dbReference type="EMBL" id="CZS94945.1"/>
    </source>
</evidence>
<dbReference type="EMBL" id="FJUX01000020">
    <property type="protein sequence ID" value="CZS94945.1"/>
    <property type="molecule type" value="Genomic_DNA"/>
</dbReference>
<dbReference type="AlphaFoldDB" id="A0A1E1KA38"/>
<proteinExistence type="predicted"/>